<sequence>MKMDIMKLVWITLVFFLVPLPVLASYPTNVDLFQVSNGSEREDNQVVYGNLILYSDGNNSSGFDIYKYNVRTKVTSPVLLKPGQQFLNDYDGKNVLYTEYEGDLDPANPYDVRVYDTRSGEDILVAGGPGTQMGGEIEDGKVVYLDGYGAGDLYVYDLRKKTSQFIDHNASVPRMSNGRVTWYSGTDIKLYDLRRGNFVDIPNPEGAARSTPQIYKNSLIYYYEKSGVASIHLYDLNKGTEKTLLETTAYTVNWPSVSRQYAVWSKETAPGVGGVEGLNLRTGEVFEVYPQGNQQNSIMPPTIDNDLVAFMSWRTGNGDIYGALLRHRIPPHTTPFGLEY</sequence>
<proteinExistence type="predicted"/>
<gene>
    <name evidence="1" type="ORF">A2876_04650</name>
</gene>
<organism evidence="1 2">
    <name type="scientific">Candidatus Amesbacteria bacterium RIFCSPHIGHO2_01_FULL_48_32b</name>
    <dbReference type="NCBI Taxonomy" id="1797253"/>
    <lineage>
        <taxon>Bacteria</taxon>
        <taxon>Candidatus Amesiibacteriota</taxon>
    </lineage>
</organism>
<accession>A0A1F4YD08</accession>
<dbReference type="PANTHER" id="PTHR36842">
    <property type="entry name" value="PROTEIN TOLB HOMOLOG"/>
    <property type="match status" value="1"/>
</dbReference>
<dbReference type="SUPFAM" id="SSF82171">
    <property type="entry name" value="DPP6 N-terminal domain-like"/>
    <property type="match status" value="1"/>
</dbReference>
<name>A0A1F4YD08_9BACT</name>
<evidence type="ECO:0000313" key="2">
    <source>
        <dbReference type="Proteomes" id="UP000178176"/>
    </source>
</evidence>
<dbReference type="AlphaFoldDB" id="A0A1F4YD08"/>
<dbReference type="Proteomes" id="UP000178176">
    <property type="component" value="Unassembled WGS sequence"/>
</dbReference>
<reference evidence="1 2" key="1">
    <citation type="journal article" date="2016" name="Nat. Commun.">
        <title>Thousands of microbial genomes shed light on interconnected biogeochemical processes in an aquifer system.</title>
        <authorList>
            <person name="Anantharaman K."/>
            <person name="Brown C.T."/>
            <person name="Hug L.A."/>
            <person name="Sharon I."/>
            <person name="Castelle C.J."/>
            <person name="Probst A.J."/>
            <person name="Thomas B.C."/>
            <person name="Singh A."/>
            <person name="Wilkins M.J."/>
            <person name="Karaoz U."/>
            <person name="Brodie E.L."/>
            <person name="Williams K.H."/>
            <person name="Hubbard S.S."/>
            <person name="Banfield J.F."/>
        </authorList>
    </citation>
    <scope>NUCLEOTIDE SEQUENCE [LARGE SCALE GENOMIC DNA]</scope>
</reference>
<evidence type="ECO:0008006" key="3">
    <source>
        <dbReference type="Google" id="ProtNLM"/>
    </source>
</evidence>
<evidence type="ECO:0000313" key="1">
    <source>
        <dbReference type="EMBL" id="OGC91822.1"/>
    </source>
</evidence>
<comment type="caution">
    <text evidence="1">The sequence shown here is derived from an EMBL/GenBank/DDBJ whole genome shotgun (WGS) entry which is preliminary data.</text>
</comment>
<dbReference type="EMBL" id="MEXH01000028">
    <property type="protein sequence ID" value="OGC91822.1"/>
    <property type="molecule type" value="Genomic_DNA"/>
</dbReference>
<protein>
    <recommendedName>
        <fullName evidence="3">DUF5050 domain-containing protein</fullName>
    </recommendedName>
</protein>
<dbReference type="PANTHER" id="PTHR36842:SF1">
    <property type="entry name" value="PROTEIN TOLB"/>
    <property type="match status" value="1"/>
</dbReference>